<sequence length="143" mass="15841">MPYDVSQLLKMTSAQLDDCFKSGAPGPIPNGEAKGTAIVAPGTVFTKETAAFISIFTWQGKTFDAQAGVLRNRISVFGISAIVAKVYQGASWFDNKECVVLDYSETSMVAHWVRDEIRLISPGLYLGLVYWKKDRLIHFALEF</sequence>
<dbReference type="Proteomes" id="UP000269669">
    <property type="component" value="Unassembled WGS sequence"/>
</dbReference>
<evidence type="ECO:0000313" key="1">
    <source>
        <dbReference type="EMBL" id="RSL15452.1"/>
    </source>
</evidence>
<keyword evidence="2" id="KW-1185">Reference proteome</keyword>
<reference evidence="1 2" key="1">
    <citation type="submission" date="2018-12" db="EMBL/GenBank/DDBJ databases">
        <title>Sequencing of bacterial isolates from soil warming experiment in Harvard Forest, Massachusetts, USA.</title>
        <authorList>
            <person name="Deangelis K."/>
        </authorList>
    </citation>
    <scope>NUCLEOTIDE SEQUENCE [LARGE SCALE GENOMIC DNA]</scope>
    <source>
        <strain evidence="1 2">EB153</strain>
    </source>
</reference>
<dbReference type="EMBL" id="RSDW01000001">
    <property type="protein sequence ID" value="RSL15452.1"/>
    <property type="molecule type" value="Genomic_DNA"/>
</dbReference>
<comment type="caution">
    <text evidence="1">The sequence shown here is derived from an EMBL/GenBank/DDBJ whole genome shotgun (WGS) entry which is preliminary data.</text>
</comment>
<name>A0A3R9QFR3_9BACT</name>
<gene>
    <name evidence="1" type="ORF">EDE15_0941</name>
</gene>
<protein>
    <submittedName>
        <fullName evidence="1">Uncharacterized protein</fullName>
    </submittedName>
</protein>
<dbReference type="RefSeq" id="WP_125484189.1">
    <property type="nucleotide sequence ID" value="NZ_RSDW01000001.1"/>
</dbReference>
<dbReference type="AlphaFoldDB" id="A0A3R9QFR3"/>
<evidence type="ECO:0000313" key="2">
    <source>
        <dbReference type="Proteomes" id="UP000269669"/>
    </source>
</evidence>
<proteinExistence type="predicted"/>
<dbReference type="OrthoDB" id="119229at2"/>
<accession>A0A3R9QFR3</accession>
<organism evidence="1 2">
    <name type="scientific">Edaphobacter aggregans</name>
    <dbReference type="NCBI Taxonomy" id="570835"/>
    <lineage>
        <taxon>Bacteria</taxon>
        <taxon>Pseudomonadati</taxon>
        <taxon>Acidobacteriota</taxon>
        <taxon>Terriglobia</taxon>
        <taxon>Terriglobales</taxon>
        <taxon>Acidobacteriaceae</taxon>
        <taxon>Edaphobacter</taxon>
    </lineage>
</organism>